<dbReference type="PANTHER" id="PTHR43248:SF3">
    <property type="entry name" value="AB HYDROLASE-1 DOMAIN-CONTAINING PROTEIN"/>
    <property type="match status" value="1"/>
</dbReference>
<feature type="domain" description="AB hydrolase-1" evidence="4">
    <location>
        <begin position="74"/>
        <end position="373"/>
    </location>
</feature>
<evidence type="ECO:0000313" key="6">
    <source>
        <dbReference type="Proteomes" id="UP000002009"/>
    </source>
</evidence>
<dbReference type="InterPro" id="IPR029058">
    <property type="entry name" value="AB_hydrolase_fold"/>
</dbReference>
<dbReference type="Pfam" id="PF12697">
    <property type="entry name" value="Abhydrolase_6"/>
    <property type="match status" value="1"/>
</dbReference>
<dbReference type="Gene3D" id="3.40.50.1820">
    <property type="entry name" value="alpha/beta hydrolase"/>
    <property type="match status" value="1"/>
</dbReference>
<dbReference type="InParanoid" id="C1E7R3"/>
<dbReference type="SUPFAM" id="SSF53474">
    <property type="entry name" value="alpha/beta-Hydrolases"/>
    <property type="match status" value="1"/>
</dbReference>
<feature type="region of interest" description="Disordered" evidence="3">
    <location>
        <begin position="21"/>
        <end position="54"/>
    </location>
</feature>
<evidence type="ECO:0000259" key="4">
    <source>
        <dbReference type="Pfam" id="PF12697"/>
    </source>
</evidence>
<dbReference type="OrthoDB" id="8119704at2759"/>
<dbReference type="EMBL" id="CP001327">
    <property type="protein sequence ID" value="ACO64377.1"/>
    <property type="molecule type" value="Genomic_DNA"/>
</dbReference>
<comment type="similarity">
    <text evidence="1">Belongs to the peptidase S33 family.</text>
</comment>
<keyword evidence="6" id="KW-1185">Reference proteome</keyword>
<dbReference type="InterPro" id="IPR000073">
    <property type="entry name" value="AB_hydrolase_1"/>
</dbReference>
<dbReference type="GeneID" id="8244406"/>
<evidence type="ECO:0000313" key="5">
    <source>
        <dbReference type="EMBL" id="ACO64377.1"/>
    </source>
</evidence>
<proteinExistence type="inferred from homology"/>
<dbReference type="GO" id="GO:0016787">
    <property type="term" value="F:hydrolase activity"/>
    <property type="evidence" value="ECO:0007669"/>
    <property type="project" value="UniProtKB-KW"/>
</dbReference>
<evidence type="ECO:0000256" key="3">
    <source>
        <dbReference type="SAM" id="MobiDB-lite"/>
    </source>
</evidence>
<dbReference type="InterPro" id="IPR051601">
    <property type="entry name" value="Serine_prot/Carboxylest_S33"/>
</dbReference>
<evidence type="ECO:0000256" key="2">
    <source>
        <dbReference type="ARBA" id="ARBA00022801"/>
    </source>
</evidence>
<dbReference type="KEGG" id="mis:MICPUN_59109"/>
<reference evidence="5 6" key="1">
    <citation type="journal article" date="2009" name="Science">
        <title>Green evolution and dynamic adaptations revealed by genomes of the marine picoeukaryotes Micromonas.</title>
        <authorList>
            <person name="Worden A.Z."/>
            <person name="Lee J.H."/>
            <person name="Mock T."/>
            <person name="Rouze P."/>
            <person name="Simmons M.P."/>
            <person name="Aerts A.L."/>
            <person name="Allen A.E."/>
            <person name="Cuvelier M.L."/>
            <person name="Derelle E."/>
            <person name="Everett M.V."/>
            <person name="Foulon E."/>
            <person name="Grimwood J."/>
            <person name="Gundlach H."/>
            <person name="Henrissat B."/>
            <person name="Napoli C."/>
            <person name="McDonald S.M."/>
            <person name="Parker M.S."/>
            <person name="Rombauts S."/>
            <person name="Salamov A."/>
            <person name="Von Dassow P."/>
            <person name="Badger J.H."/>
            <person name="Coutinho P.M."/>
            <person name="Demir E."/>
            <person name="Dubchak I."/>
            <person name="Gentemann C."/>
            <person name="Eikrem W."/>
            <person name="Gready J.E."/>
            <person name="John U."/>
            <person name="Lanier W."/>
            <person name="Lindquist E.A."/>
            <person name="Lucas S."/>
            <person name="Mayer K.F."/>
            <person name="Moreau H."/>
            <person name="Not F."/>
            <person name="Otillar R."/>
            <person name="Panaud O."/>
            <person name="Pangilinan J."/>
            <person name="Paulsen I."/>
            <person name="Piegu B."/>
            <person name="Poliakov A."/>
            <person name="Robbens S."/>
            <person name="Schmutz J."/>
            <person name="Toulza E."/>
            <person name="Wyss T."/>
            <person name="Zelensky A."/>
            <person name="Zhou K."/>
            <person name="Armbrust E.V."/>
            <person name="Bhattacharya D."/>
            <person name="Goodenough U.W."/>
            <person name="Van de Peer Y."/>
            <person name="Grigoriev I.V."/>
        </authorList>
    </citation>
    <scope>NUCLEOTIDE SEQUENCE [LARGE SCALE GENOMIC DNA]</scope>
    <source>
        <strain evidence="6">RCC299 / NOUM17</strain>
    </source>
</reference>
<gene>
    <name evidence="5" type="ORF">MICPUN_59109</name>
</gene>
<dbReference type="Proteomes" id="UP000002009">
    <property type="component" value="Chromosome 6"/>
</dbReference>
<organism evidence="5 6">
    <name type="scientific">Micromonas commoda (strain RCC299 / NOUM17 / CCMP2709)</name>
    <name type="common">Picoplanktonic green alga</name>
    <dbReference type="NCBI Taxonomy" id="296587"/>
    <lineage>
        <taxon>Eukaryota</taxon>
        <taxon>Viridiplantae</taxon>
        <taxon>Chlorophyta</taxon>
        <taxon>Mamiellophyceae</taxon>
        <taxon>Mamiellales</taxon>
        <taxon>Mamiellaceae</taxon>
        <taxon>Micromonas</taxon>
    </lineage>
</organism>
<accession>C1E7R3</accession>
<dbReference type="OMA" id="QETWAFN"/>
<name>C1E7R3_MICCC</name>
<evidence type="ECO:0000256" key="1">
    <source>
        <dbReference type="ARBA" id="ARBA00010088"/>
    </source>
</evidence>
<protein>
    <recommendedName>
        <fullName evidence="4">AB hydrolase-1 domain-containing protein</fullName>
    </recommendedName>
</protein>
<dbReference type="AlphaFoldDB" id="C1E7R3"/>
<dbReference type="STRING" id="296587.C1E7R3"/>
<keyword evidence="2" id="KW-0378">Hydrolase</keyword>
<dbReference type="RefSeq" id="XP_002503119.1">
    <property type="nucleotide sequence ID" value="XM_002503073.1"/>
</dbReference>
<sequence length="390" mass="41508">MARALGLARLVASSRRGSLAAAASYATSAPPPPPPAHGRRASGSSDDASTIPPLACEWIEPPGDQSTTDAPVALVLHGLMGSGRNWRTFARALSKRLAAGGTPWRFALVDQLWHGRTFGDRTHREWRNPSAQTAAANGACAVDLAASAVGDFAAHVRAVNPHCRVAAVIGHSLGGKIALRHLARLGDANALPPHPTQWWSLDSVPSAVAHPDDDPHGVQRVIDAVRNHLPRTFAAREDLGTALAAMPGGVTFPRDLVDWLGTNLAPADPTAGATSPLTWQFDPDGAAALYDAYKRDDGALRVALDPPMGRGGRYNGSSVVHEVHVVRAERSERWPKDTVAALVARAKQRGSRLRYHALRDAGHWLHVDNPGGLRDVLAPEMARLHASLTR</sequence>
<dbReference type="PANTHER" id="PTHR43248">
    <property type="entry name" value="2-SUCCINYL-6-HYDROXY-2,4-CYCLOHEXADIENE-1-CARBOXYLATE SYNTHASE"/>
    <property type="match status" value="1"/>
</dbReference>
<dbReference type="eggNOG" id="KOG2382">
    <property type="taxonomic scope" value="Eukaryota"/>
</dbReference>